<dbReference type="AlphaFoldDB" id="F4RIJ3"/>
<gene>
    <name evidence="2" type="ORF">MELLADRAFT_71608</name>
</gene>
<feature type="compositionally biased region" description="Polar residues" evidence="1">
    <location>
        <begin position="397"/>
        <end position="428"/>
    </location>
</feature>
<dbReference type="GeneID" id="18931875"/>
<protein>
    <submittedName>
        <fullName evidence="2">Uncharacterized protein</fullName>
    </submittedName>
</protein>
<feature type="region of interest" description="Disordered" evidence="1">
    <location>
        <begin position="264"/>
        <end position="461"/>
    </location>
</feature>
<dbReference type="RefSeq" id="XP_007408908.1">
    <property type="nucleotide sequence ID" value="XM_007408846.1"/>
</dbReference>
<reference evidence="3" key="1">
    <citation type="journal article" date="2011" name="Proc. Natl. Acad. Sci. U.S.A.">
        <title>Obligate biotrophy features unraveled by the genomic analysis of rust fungi.</title>
        <authorList>
            <person name="Duplessis S."/>
            <person name="Cuomo C.A."/>
            <person name="Lin Y.-C."/>
            <person name="Aerts A."/>
            <person name="Tisserant E."/>
            <person name="Veneault-Fourrey C."/>
            <person name="Joly D.L."/>
            <person name="Hacquard S."/>
            <person name="Amselem J."/>
            <person name="Cantarel B.L."/>
            <person name="Chiu R."/>
            <person name="Coutinho P.M."/>
            <person name="Feau N."/>
            <person name="Field M."/>
            <person name="Frey P."/>
            <person name="Gelhaye E."/>
            <person name="Goldberg J."/>
            <person name="Grabherr M.G."/>
            <person name="Kodira C.D."/>
            <person name="Kohler A."/>
            <person name="Kuees U."/>
            <person name="Lindquist E.A."/>
            <person name="Lucas S.M."/>
            <person name="Mago R."/>
            <person name="Mauceli E."/>
            <person name="Morin E."/>
            <person name="Murat C."/>
            <person name="Pangilinan J.L."/>
            <person name="Park R."/>
            <person name="Pearson M."/>
            <person name="Quesneville H."/>
            <person name="Rouhier N."/>
            <person name="Sakthikumar S."/>
            <person name="Salamov A.A."/>
            <person name="Schmutz J."/>
            <person name="Selles B."/>
            <person name="Shapiro H."/>
            <person name="Tanguay P."/>
            <person name="Tuskan G.A."/>
            <person name="Henrissat B."/>
            <person name="Van de Peer Y."/>
            <person name="Rouze P."/>
            <person name="Ellis J.G."/>
            <person name="Dodds P.N."/>
            <person name="Schein J.E."/>
            <person name="Zhong S."/>
            <person name="Hamelin R.C."/>
            <person name="Grigoriev I.V."/>
            <person name="Szabo L.J."/>
            <person name="Martin F."/>
        </authorList>
    </citation>
    <scope>NUCLEOTIDE SEQUENCE [LARGE SCALE GENOMIC DNA]</scope>
    <source>
        <strain evidence="3">98AG31 / pathotype 3-4-7</strain>
    </source>
</reference>
<evidence type="ECO:0000313" key="3">
    <source>
        <dbReference type="Proteomes" id="UP000001072"/>
    </source>
</evidence>
<keyword evidence="3" id="KW-1185">Reference proteome</keyword>
<name>F4RIJ3_MELLP</name>
<evidence type="ECO:0000256" key="1">
    <source>
        <dbReference type="SAM" id="MobiDB-lite"/>
    </source>
</evidence>
<dbReference type="InParanoid" id="F4RIJ3"/>
<evidence type="ECO:0000313" key="2">
    <source>
        <dbReference type="EMBL" id="EGG07576.1"/>
    </source>
</evidence>
<dbReference type="KEGG" id="mlr:MELLADRAFT_71608"/>
<feature type="compositionally biased region" description="Polar residues" evidence="1">
    <location>
        <begin position="332"/>
        <end position="344"/>
    </location>
</feature>
<dbReference type="VEuPathDB" id="FungiDB:MELLADRAFT_71608"/>
<proteinExistence type="predicted"/>
<accession>F4RIJ3</accession>
<feature type="compositionally biased region" description="Polar residues" evidence="1">
    <location>
        <begin position="371"/>
        <end position="389"/>
    </location>
</feature>
<sequence>MTEPKRSRLPCAGIHGVSTHVGKGKPGNRKCTWQVCPDCCRPQRIATGTTCYTHETAERAKATVVPNTQPFLKSVIEAAGSSGNLASPMESNMQESENVQSQSLLVPPPPMHPLALSRSTMRLYHLNRSNEEEAKRAEEAAEASCDKNISISLWLKADSDPIPFLFASKSMKHFAISECEPLMLFIKASEPHWNQCLRVYDVKADRWNVALVGTSIPMLTPIREALVCMTSVEPKLCCGLKELQERLVPTCMLLKHTLELLRATPARTPTPTKRGPSASNLARSSSVSTESSYNCTPHSSTPEFTPVQLGKNKDLKDKSKRHTDRVDKSPRISPQYSSNSSSGDEPNPFEEPQVVIPPRGPRFSRNIFNEPKSNPEINSTQHANDNSLSPIIDLTDNLPTDSFQNGNLDGNSETISDQVDSGFFQGSTPRQPRPPQQPLDDQPDIVGVKSKRRTRKTGLWPPPDMSMQVMIQWHLKHLTTKGKRQVWESFFSPPYMWDRTAMYRYIRWITIVTEARWEEWFAKCTREQVSPTFATAKFSFSGELAEVW</sequence>
<organism evidence="3">
    <name type="scientific">Melampsora larici-populina (strain 98AG31 / pathotype 3-4-7)</name>
    <name type="common">Poplar leaf rust fungus</name>
    <dbReference type="NCBI Taxonomy" id="747676"/>
    <lineage>
        <taxon>Eukaryota</taxon>
        <taxon>Fungi</taxon>
        <taxon>Dikarya</taxon>
        <taxon>Basidiomycota</taxon>
        <taxon>Pucciniomycotina</taxon>
        <taxon>Pucciniomycetes</taxon>
        <taxon>Pucciniales</taxon>
        <taxon>Melampsoraceae</taxon>
        <taxon>Melampsora</taxon>
    </lineage>
</organism>
<feature type="compositionally biased region" description="Polar residues" evidence="1">
    <location>
        <begin position="289"/>
        <end position="303"/>
    </location>
</feature>
<dbReference type="Proteomes" id="UP000001072">
    <property type="component" value="Unassembled WGS sequence"/>
</dbReference>
<feature type="compositionally biased region" description="Low complexity" evidence="1">
    <location>
        <begin position="264"/>
        <end position="288"/>
    </location>
</feature>
<dbReference type="EMBL" id="GL883103">
    <property type="protein sequence ID" value="EGG07576.1"/>
    <property type="molecule type" value="Genomic_DNA"/>
</dbReference>
<dbReference type="HOGENOM" id="CLU_413920_0_0_1"/>